<sequence>MSKPTKNPNDKKLDLSAITKNYTEDRDLKDPPSRLFRALLRKMDLNVSQLVLLLQEYMKWEVTTKDPVKMKSERNTLMGNIRAAYFKNDTMTFPKLLTGLSILQIKKYTLTLEVETEDGKTVKVSETGRVHNARNTK</sequence>
<reference evidence="1 2" key="1">
    <citation type="submission" date="2019-01" db="EMBL/GenBank/DDBJ databases">
        <authorList>
            <person name="Le T.S."/>
            <person name="Kurtboke I."/>
        </authorList>
    </citation>
    <scope>NUCLEOTIDE SEQUENCE [LARGE SCALE GENOMIC DNA]</scope>
</reference>
<dbReference type="Proteomes" id="UP000316194">
    <property type="component" value="Segment"/>
</dbReference>
<organism evidence="1 2">
    <name type="scientific">Vibrio phage 5 TSL-2019</name>
    <dbReference type="NCBI Taxonomy" id="2578086"/>
    <lineage>
        <taxon>Viruses</taxon>
        <taxon>Duplodnaviria</taxon>
        <taxon>Heunggongvirae</taxon>
        <taxon>Uroviricota</taxon>
        <taxon>Caudoviricetes</taxon>
        <taxon>Chimalliviridae</taxon>
        <taxon>Gorgonvirinae</taxon>
        <taxon>Aphroditevirus</taxon>
        <taxon>Aphroditevirus USC1</taxon>
    </lineage>
</organism>
<proteinExistence type="predicted"/>
<evidence type="ECO:0000313" key="1">
    <source>
        <dbReference type="EMBL" id="QCW23136.1"/>
    </source>
</evidence>
<dbReference type="EMBL" id="MK358448">
    <property type="protein sequence ID" value="QCW23136.1"/>
    <property type="molecule type" value="Genomic_DNA"/>
</dbReference>
<protein>
    <submittedName>
        <fullName evidence="1">Uncharacterized protein</fullName>
    </submittedName>
</protein>
<accession>A0A513SPT3</accession>
<evidence type="ECO:0000313" key="2">
    <source>
        <dbReference type="Proteomes" id="UP000316194"/>
    </source>
</evidence>
<name>A0A513SPT3_9CAUD</name>